<keyword evidence="3" id="KW-1185">Reference proteome</keyword>
<evidence type="ECO:0000313" key="3">
    <source>
        <dbReference type="Proteomes" id="UP000694888"/>
    </source>
</evidence>
<feature type="compositionally biased region" description="Basic and acidic residues" evidence="2">
    <location>
        <begin position="714"/>
        <end position="810"/>
    </location>
</feature>
<dbReference type="RefSeq" id="XP_005098661.1">
    <property type="nucleotide sequence ID" value="XM_005098604.3"/>
</dbReference>
<protein>
    <submittedName>
        <fullName evidence="4">Rootletin</fullName>
    </submittedName>
</protein>
<feature type="region of interest" description="Disordered" evidence="2">
    <location>
        <begin position="392"/>
        <end position="416"/>
    </location>
</feature>
<dbReference type="GeneID" id="101858029"/>
<organism evidence="3 4">
    <name type="scientific">Aplysia californica</name>
    <name type="common">California sea hare</name>
    <dbReference type="NCBI Taxonomy" id="6500"/>
    <lineage>
        <taxon>Eukaryota</taxon>
        <taxon>Metazoa</taxon>
        <taxon>Spiralia</taxon>
        <taxon>Lophotrochozoa</taxon>
        <taxon>Mollusca</taxon>
        <taxon>Gastropoda</taxon>
        <taxon>Heterobranchia</taxon>
        <taxon>Euthyneura</taxon>
        <taxon>Tectipleura</taxon>
        <taxon>Aplysiida</taxon>
        <taxon>Aplysioidea</taxon>
        <taxon>Aplysiidae</taxon>
        <taxon>Aplysia</taxon>
    </lineage>
</organism>
<proteinExistence type="predicted"/>
<feature type="region of interest" description="Disordered" evidence="2">
    <location>
        <begin position="448"/>
        <end position="592"/>
    </location>
</feature>
<feature type="compositionally biased region" description="Polar residues" evidence="2">
    <location>
        <begin position="549"/>
        <end position="563"/>
    </location>
</feature>
<dbReference type="PANTHER" id="PTHR21937">
    <property type="entry name" value="CCDC66 DOMAIN-CONTAINING PROTEIN"/>
    <property type="match status" value="1"/>
</dbReference>
<feature type="compositionally biased region" description="Basic and acidic residues" evidence="2">
    <location>
        <begin position="1019"/>
        <end position="1088"/>
    </location>
</feature>
<feature type="compositionally biased region" description="Basic and acidic residues" evidence="2">
    <location>
        <begin position="670"/>
        <end position="692"/>
    </location>
</feature>
<dbReference type="InterPro" id="IPR031440">
    <property type="entry name" value="DUF4670"/>
</dbReference>
<feature type="compositionally biased region" description="Polar residues" evidence="2">
    <location>
        <begin position="240"/>
        <end position="256"/>
    </location>
</feature>
<gene>
    <name evidence="4" type="primary">LOC101858029</name>
</gene>
<evidence type="ECO:0000256" key="1">
    <source>
        <dbReference type="SAM" id="Coils"/>
    </source>
</evidence>
<feature type="region of interest" description="Disordered" evidence="2">
    <location>
        <begin position="1224"/>
        <end position="1291"/>
    </location>
</feature>
<keyword evidence="1" id="KW-0175">Coiled coil</keyword>
<dbReference type="Proteomes" id="UP000694888">
    <property type="component" value="Unplaced"/>
</dbReference>
<feature type="region of interest" description="Disordered" evidence="2">
    <location>
        <begin position="224"/>
        <end position="256"/>
    </location>
</feature>
<feature type="region of interest" description="Disordered" evidence="2">
    <location>
        <begin position="984"/>
        <end position="1181"/>
    </location>
</feature>
<feature type="coiled-coil region" evidence="1">
    <location>
        <begin position="926"/>
        <end position="983"/>
    </location>
</feature>
<dbReference type="PANTHER" id="PTHR21937:SF6">
    <property type="entry name" value="CCDC66 DOMAIN-CONTAINING PROTEIN"/>
    <property type="match status" value="1"/>
</dbReference>
<feature type="compositionally biased region" description="Pro residues" evidence="2">
    <location>
        <begin position="1356"/>
        <end position="1366"/>
    </location>
</feature>
<feature type="region of interest" description="Disordered" evidence="2">
    <location>
        <begin position="18"/>
        <end position="58"/>
    </location>
</feature>
<evidence type="ECO:0000256" key="2">
    <source>
        <dbReference type="SAM" id="MobiDB-lite"/>
    </source>
</evidence>
<feature type="compositionally biased region" description="Polar residues" evidence="2">
    <location>
        <begin position="462"/>
        <end position="476"/>
    </location>
</feature>
<feature type="compositionally biased region" description="Low complexity" evidence="2">
    <location>
        <begin position="1367"/>
        <end position="1380"/>
    </location>
</feature>
<feature type="compositionally biased region" description="Basic and acidic residues" evidence="2">
    <location>
        <begin position="1095"/>
        <end position="1181"/>
    </location>
</feature>
<sequence>MLSSLSRGYGTWHGLLADPSSESNHSLPSLESQKTIHRHGVTVTPRAKTVPTPIPVTDDGQLHIPKTYLTRKGALVLFTGPERVPQEAKKTPRVQKKKQRHKDVLDLSLKLKTMERLSLSVLQFGDKDYNKEVSSISDKENSLFFDFMHELDPERDSDLHSQPGGDLKFYLRDLKRRASGRGFGTGDASPHRARSAELQEILDQLEQAWPRYVNSSAGESFSHLSVGGAGGGGAGGGDSSFRQSPTPSTGSLTRSRLSVKKLTASLKSLDYLGRPASTDPDNVSVISESARSATEFRYGRTRSARSVWMTDSSSPSQLQVRPKTSHFGGRGSLLKPHLDGRLVTSPVHGSREDLTDSARPMWVDIEGQGDTSFISDDIQSQVSGIDLDVRTLERGRAHTPSSQRSRTPSRGDRSGERDAMLAEAASVLSSLVEEEDMDHLLDNLSDEEEAMEDGAQWPGKEQGQTGRMSSMSSRSKTPLPRVDEANQTEEMEDAVAQPLQPPYSGVMRREDGLTTPSGEGQEDELLARISPQGSRPESRAGASRPGSVEPSSTLRVATPTDAQTLLRAGSVSPTAASRGGTPAALSGHPEDLIEEVSSVLPDSGVMRVSSRIGSASVGSADRPAPDPDTLVSLHKDQIMSPEPTRGRVGEKAVDSPVLPLLKEPAPSEPSLKETSPEPRKPAPTTDGKEKVQEMPSQEAKVAERKVGAKSPRSQKVEEEVKTEEVKEDEVKAEGEQEEEKKSTGLSERVIREKEEKARKAAELKEMKEKEEALKREEEEKKKQSAEDKRRAAEERLKLRAEELARQKEEQELQEQSGLVVKEESEETPNASSSRAKKGKKKESKASKPSADAGKKYVNSLDISSVQPDGKAMDALDKLKEANKDDLPVEKIQQWMASQGPPAKVEAEKKEVEVPGHLKEMFERKTEHQAQQELDEEIGKMREAMDEVLGGSVVQSEGTEGLSAEDFELAQQALMEKIKKAEEKIEEAVSPRPVVKKKTPPPVKPGKNEKKSPVTKKKKGVEEAEKKKDLTKEREAIKEQQRLEKQKRLEEVRELQHKIKSKEDARKQKEAEAKRKAQELAERMEAVRQEEEEIERAEADARAQLAEVRKVQREEREARRKADLEKKKQDAIDKREREKAMIEKARQKEQEMLDRIADSEMARRMKEEEEAKREEEERLAQEKFEAELKAAQQAAEDEEEKLRELERLAEEEAFQRLIDEKEAAEEKRWELEEQSRQLREAEEKARREMLEEEKRLEEERMKHEHEEEARRELERERLRELQRLEEEAREKMRDELEKRRLWAMKRREHNLDARAKLDAMRQSQGVTDPWTFSYFVRWPKESYMRPMGQDPKKQRGPPRPKPSPKTPAPDSSAPATADAAT</sequence>
<feature type="region of interest" description="Disordered" evidence="2">
    <location>
        <begin position="610"/>
        <end position="868"/>
    </location>
</feature>
<evidence type="ECO:0000313" key="4">
    <source>
        <dbReference type="RefSeq" id="XP_005098661.1"/>
    </source>
</evidence>
<feature type="compositionally biased region" description="Gly residues" evidence="2">
    <location>
        <begin position="227"/>
        <end position="238"/>
    </location>
</feature>
<feature type="compositionally biased region" description="Polar residues" evidence="2">
    <location>
        <begin position="20"/>
        <end position="33"/>
    </location>
</feature>
<feature type="region of interest" description="Disordered" evidence="2">
    <location>
        <begin position="1341"/>
        <end position="1380"/>
    </location>
</feature>
<feature type="compositionally biased region" description="Basic and acidic residues" evidence="2">
    <location>
        <begin position="644"/>
        <end position="653"/>
    </location>
</feature>
<feature type="region of interest" description="Disordered" evidence="2">
    <location>
        <begin position="312"/>
        <end position="333"/>
    </location>
</feature>
<accession>A0ABM0JPS0</accession>
<feature type="compositionally biased region" description="Low complexity" evidence="2">
    <location>
        <begin position="399"/>
        <end position="408"/>
    </location>
</feature>
<reference evidence="4" key="1">
    <citation type="submission" date="2025-08" db="UniProtKB">
        <authorList>
            <consortium name="RefSeq"/>
        </authorList>
    </citation>
    <scope>IDENTIFICATION</scope>
</reference>
<name>A0ABM0JPS0_APLCA</name>